<name>A0ABT0K1K9_9ACTN</name>
<dbReference type="RefSeq" id="WP_248825848.1">
    <property type="nucleotide sequence ID" value="NZ_JALKFT010000019.1"/>
</dbReference>
<dbReference type="Proteomes" id="UP001201873">
    <property type="component" value="Unassembled WGS sequence"/>
</dbReference>
<proteinExistence type="predicted"/>
<evidence type="ECO:0000313" key="1">
    <source>
        <dbReference type="EMBL" id="MCK9877630.1"/>
    </source>
</evidence>
<protein>
    <submittedName>
        <fullName evidence="1">Uncharacterized protein</fullName>
    </submittedName>
</protein>
<evidence type="ECO:0000313" key="2">
    <source>
        <dbReference type="Proteomes" id="UP001201873"/>
    </source>
</evidence>
<comment type="caution">
    <text evidence="1">The sequence shown here is derived from an EMBL/GenBank/DDBJ whole genome shotgun (WGS) entry which is preliminary data.</text>
</comment>
<gene>
    <name evidence="1" type="ORF">MXD59_17925</name>
</gene>
<reference evidence="1 2" key="1">
    <citation type="submission" date="2022-04" db="EMBL/GenBank/DDBJ databases">
        <title>Genome diversity in the genus Frankia.</title>
        <authorList>
            <person name="Carlos-Shanley C."/>
            <person name="Hahn D."/>
        </authorList>
    </citation>
    <scope>NUCLEOTIDE SEQUENCE [LARGE SCALE GENOMIC DNA]</scope>
    <source>
        <strain evidence="1 2">Ag45/Mut15</strain>
    </source>
</reference>
<accession>A0ABT0K1K9</accession>
<keyword evidence="2" id="KW-1185">Reference proteome</keyword>
<organism evidence="1 2">
    <name type="scientific">Frankia umida</name>
    <dbReference type="NCBI Taxonomy" id="573489"/>
    <lineage>
        <taxon>Bacteria</taxon>
        <taxon>Bacillati</taxon>
        <taxon>Actinomycetota</taxon>
        <taxon>Actinomycetes</taxon>
        <taxon>Frankiales</taxon>
        <taxon>Frankiaceae</taxon>
        <taxon>Frankia</taxon>
    </lineage>
</organism>
<dbReference type="EMBL" id="JALKFT010000019">
    <property type="protein sequence ID" value="MCK9877630.1"/>
    <property type="molecule type" value="Genomic_DNA"/>
</dbReference>
<sequence length="73" mass="7386">MLLAGELPWRRTVPTLVIVGRLRAGTQPVAHLAGARAGNHPITVAVTPPAPDGHLPAGACCAARPIAGGRPLV</sequence>